<feature type="transmembrane region" description="Helical" evidence="7">
    <location>
        <begin position="168"/>
        <end position="187"/>
    </location>
</feature>
<evidence type="ECO:0000256" key="3">
    <source>
        <dbReference type="ARBA" id="ARBA00022475"/>
    </source>
</evidence>
<comment type="subcellular location">
    <subcellularLocation>
        <location evidence="1 7">Cell membrane</location>
        <topology evidence="1 7">Multi-pass membrane protein</topology>
    </subcellularLocation>
</comment>
<gene>
    <name evidence="9" type="ORF">P775_25840</name>
</gene>
<keyword evidence="5 7" id="KW-1133">Transmembrane helix</keyword>
<keyword evidence="2 7" id="KW-0813">Transport</keyword>
<evidence type="ECO:0000256" key="6">
    <source>
        <dbReference type="ARBA" id="ARBA00023136"/>
    </source>
</evidence>
<dbReference type="AlphaFoldDB" id="A0A2G8R262"/>
<dbReference type="PANTHER" id="PTHR43163:SF6">
    <property type="entry name" value="DIPEPTIDE TRANSPORT SYSTEM PERMEASE PROTEIN DPPB-RELATED"/>
    <property type="match status" value="1"/>
</dbReference>
<comment type="similarity">
    <text evidence="7">Belongs to the binding-protein-dependent transport system permease family.</text>
</comment>
<evidence type="ECO:0000313" key="9">
    <source>
        <dbReference type="EMBL" id="PIL15603.1"/>
    </source>
</evidence>
<feature type="domain" description="ABC transmembrane type-1" evidence="8">
    <location>
        <begin position="94"/>
        <end position="291"/>
    </location>
</feature>
<accession>A0A2G8R262</accession>
<organism evidence="9 10">
    <name type="scientific">Puniceibacterium antarcticum</name>
    <dbReference type="NCBI Taxonomy" id="1206336"/>
    <lineage>
        <taxon>Bacteria</taxon>
        <taxon>Pseudomonadati</taxon>
        <taxon>Pseudomonadota</taxon>
        <taxon>Alphaproteobacteria</taxon>
        <taxon>Rhodobacterales</taxon>
        <taxon>Paracoccaceae</taxon>
        <taxon>Puniceibacterium</taxon>
    </lineage>
</organism>
<keyword evidence="3" id="KW-1003">Cell membrane</keyword>
<dbReference type="Pfam" id="PF19300">
    <property type="entry name" value="BPD_transp_1_N"/>
    <property type="match status" value="1"/>
</dbReference>
<feature type="transmembrane region" description="Helical" evidence="7">
    <location>
        <begin position="226"/>
        <end position="255"/>
    </location>
</feature>
<evidence type="ECO:0000256" key="4">
    <source>
        <dbReference type="ARBA" id="ARBA00022692"/>
    </source>
</evidence>
<dbReference type="GO" id="GO:0055085">
    <property type="term" value="P:transmembrane transport"/>
    <property type="evidence" value="ECO:0007669"/>
    <property type="project" value="InterPro"/>
</dbReference>
<keyword evidence="10" id="KW-1185">Reference proteome</keyword>
<proteinExistence type="inferred from homology"/>
<comment type="caution">
    <text evidence="9">The sequence shown here is derived from an EMBL/GenBank/DDBJ whole genome shotgun (WGS) entry which is preliminary data.</text>
</comment>
<name>A0A2G8R262_9RHOB</name>
<dbReference type="InterPro" id="IPR035906">
    <property type="entry name" value="MetI-like_sf"/>
</dbReference>
<keyword evidence="6 7" id="KW-0472">Membrane</keyword>
<sequence>MLPFILKRLGLALLVAFTVSFISFSLLFLSGDPAAALAGETASGEDIEAIRTLYGFDRPMMVQYGEWLFSAVRGDFGESYYFKLPVASLITDRLQVTMLLGLCGITFALLTAVPLGVAAAIRPNSMIDRLALFLSVAGQALPSFWFGLILIVLFSIKFQILPPSGAESWRHFVMPTIVLGYYAMPAIMRLTRAGMLDVLNSDYIRTARAKGAGEGRVLFKHALRNAIIPVVSLAAVQMGFMLGGSIVVESVFALHGAGYLAWESIARNDLPTVQALILIFSMFYITFTFLADVLNAWLDPRMRSA</sequence>
<feature type="transmembrane region" description="Helical" evidence="7">
    <location>
        <begin position="130"/>
        <end position="156"/>
    </location>
</feature>
<feature type="transmembrane region" description="Helical" evidence="7">
    <location>
        <begin position="98"/>
        <end position="118"/>
    </location>
</feature>
<evidence type="ECO:0000256" key="1">
    <source>
        <dbReference type="ARBA" id="ARBA00004651"/>
    </source>
</evidence>
<evidence type="ECO:0000256" key="5">
    <source>
        <dbReference type="ARBA" id="ARBA00022989"/>
    </source>
</evidence>
<protein>
    <submittedName>
        <fullName evidence="9">ABC transporter permease</fullName>
    </submittedName>
</protein>
<dbReference type="Proteomes" id="UP000231259">
    <property type="component" value="Unassembled WGS sequence"/>
</dbReference>
<evidence type="ECO:0000313" key="10">
    <source>
        <dbReference type="Proteomes" id="UP000231259"/>
    </source>
</evidence>
<evidence type="ECO:0000256" key="7">
    <source>
        <dbReference type="RuleBase" id="RU363032"/>
    </source>
</evidence>
<dbReference type="RefSeq" id="WP_099913470.1">
    <property type="nucleotide sequence ID" value="NZ_AWWI01000176.1"/>
</dbReference>
<evidence type="ECO:0000256" key="2">
    <source>
        <dbReference type="ARBA" id="ARBA00022448"/>
    </source>
</evidence>
<dbReference type="InterPro" id="IPR000515">
    <property type="entry name" value="MetI-like"/>
</dbReference>
<keyword evidence="4 7" id="KW-0812">Transmembrane</keyword>
<dbReference type="Gene3D" id="1.10.3720.10">
    <property type="entry name" value="MetI-like"/>
    <property type="match status" value="1"/>
</dbReference>
<dbReference type="CDD" id="cd06261">
    <property type="entry name" value="TM_PBP2"/>
    <property type="match status" value="1"/>
</dbReference>
<dbReference type="InterPro" id="IPR045621">
    <property type="entry name" value="BPD_transp_1_N"/>
</dbReference>
<evidence type="ECO:0000259" key="8">
    <source>
        <dbReference type="PROSITE" id="PS50928"/>
    </source>
</evidence>
<dbReference type="EMBL" id="AWWI01000176">
    <property type="protein sequence ID" value="PIL15603.1"/>
    <property type="molecule type" value="Genomic_DNA"/>
</dbReference>
<feature type="transmembrane region" description="Helical" evidence="7">
    <location>
        <begin position="275"/>
        <end position="298"/>
    </location>
</feature>
<reference evidence="9 10" key="1">
    <citation type="submission" date="2013-09" db="EMBL/GenBank/DDBJ databases">
        <title>Genome sequencing of Phaeobacter antarcticus sp. nov. SM1211.</title>
        <authorList>
            <person name="Zhang X.-Y."/>
            <person name="Liu C."/>
            <person name="Chen X.-L."/>
            <person name="Xie B.-B."/>
            <person name="Qin Q.-L."/>
            <person name="Rong J.-C."/>
            <person name="Zhang Y.-Z."/>
        </authorList>
    </citation>
    <scope>NUCLEOTIDE SEQUENCE [LARGE SCALE GENOMIC DNA]</scope>
    <source>
        <strain evidence="9 10">SM1211</strain>
    </source>
</reference>
<dbReference type="Pfam" id="PF00528">
    <property type="entry name" value="BPD_transp_1"/>
    <property type="match status" value="1"/>
</dbReference>
<dbReference type="OrthoDB" id="9807402at2"/>
<dbReference type="PROSITE" id="PS50928">
    <property type="entry name" value="ABC_TM1"/>
    <property type="match status" value="1"/>
</dbReference>
<dbReference type="GO" id="GO:0005886">
    <property type="term" value="C:plasma membrane"/>
    <property type="evidence" value="ECO:0007669"/>
    <property type="project" value="UniProtKB-SubCell"/>
</dbReference>
<dbReference type="PANTHER" id="PTHR43163">
    <property type="entry name" value="DIPEPTIDE TRANSPORT SYSTEM PERMEASE PROTEIN DPPB-RELATED"/>
    <property type="match status" value="1"/>
</dbReference>
<dbReference type="SUPFAM" id="SSF161098">
    <property type="entry name" value="MetI-like"/>
    <property type="match status" value="1"/>
</dbReference>